<organism evidence="3 4">
    <name type="scientific">Mumia flava</name>
    <dbReference type="NCBI Taxonomy" id="1348852"/>
    <lineage>
        <taxon>Bacteria</taxon>
        <taxon>Bacillati</taxon>
        <taxon>Actinomycetota</taxon>
        <taxon>Actinomycetes</taxon>
        <taxon>Propionibacteriales</taxon>
        <taxon>Nocardioidaceae</taxon>
        <taxon>Mumia</taxon>
    </lineage>
</organism>
<gene>
    <name evidence="3" type="ORF">CLV56_0647</name>
</gene>
<evidence type="ECO:0000313" key="4">
    <source>
        <dbReference type="Proteomes" id="UP000230842"/>
    </source>
</evidence>
<feature type="transmembrane region" description="Helical" evidence="2">
    <location>
        <begin position="56"/>
        <end position="77"/>
    </location>
</feature>
<dbReference type="Proteomes" id="UP000230842">
    <property type="component" value="Unassembled WGS sequence"/>
</dbReference>
<feature type="transmembrane region" description="Helical" evidence="2">
    <location>
        <begin position="83"/>
        <end position="105"/>
    </location>
</feature>
<evidence type="ECO:0008006" key="5">
    <source>
        <dbReference type="Google" id="ProtNLM"/>
    </source>
</evidence>
<keyword evidence="4" id="KW-1185">Reference proteome</keyword>
<feature type="region of interest" description="Disordered" evidence="1">
    <location>
        <begin position="160"/>
        <end position="219"/>
    </location>
</feature>
<reference evidence="3 4" key="1">
    <citation type="submission" date="2017-11" db="EMBL/GenBank/DDBJ databases">
        <title>Genomic Encyclopedia of Archaeal and Bacterial Type Strains, Phase II (KMG-II): From Individual Species to Whole Genera.</title>
        <authorList>
            <person name="Goeker M."/>
        </authorList>
    </citation>
    <scope>NUCLEOTIDE SEQUENCE [LARGE SCALE GENOMIC DNA]</scope>
    <source>
        <strain evidence="3 4">DSM 27763</strain>
    </source>
</reference>
<keyword evidence="2" id="KW-1133">Transmembrane helix</keyword>
<evidence type="ECO:0000256" key="2">
    <source>
        <dbReference type="SAM" id="Phobius"/>
    </source>
</evidence>
<dbReference type="NCBIfam" id="NF033632">
    <property type="entry name" value="SLATT_4"/>
    <property type="match status" value="1"/>
</dbReference>
<comment type="caution">
    <text evidence="3">The sequence shown here is derived from an EMBL/GenBank/DDBJ whole genome shotgun (WGS) entry which is preliminary data.</text>
</comment>
<evidence type="ECO:0000256" key="1">
    <source>
        <dbReference type="SAM" id="MobiDB-lite"/>
    </source>
</evidence>
<dbReference type="AlphaFoldDB" id="A0A2M9BER7"/>
<name>A0A2M9BER7_9ACTN</name>
<accession>A0A2M9BER7</accession>
<feature type="compositionally biased region" description="Acidic residues" evidence="1">
    <location>
        <begin position="203"/>
        <end position="213"/>
    </location>
</feature>
<evidence type="ECO:0000313" key="3">
    <source>
        <dbReference type="EMBL" id="PJJ56439.1"/>
    </source>
</evidence>
<feature type="compositionally biased region" description="Low complexity" evidence="1">
    <location>
        <begin position="189"/>
        <end position="202"/>
    </location>
</feature>
<sequence>MLWQSAPAEGPDLASIRSVWTYRGDEPTVVSWLDDIATAHEAHRRAARLTRRRHRLVGAVTAVFAVATAVVVIVDLLADLDPWVSVVAGSLAVATALLSLLHAFADDAGQTIAHQHAATEYAGLRRQLEQAILSERITDDRLAEIRASWTRLERSSPTLTPRTVRAVAARRSGATDEPAIAEPEPEPAPADMTPTDTSPADDQAADASEDRDEQELAAR</sequence>
<keyword evidence="2" id="KW-0472">Membrane</keyword>
<proteinExistence type="predicted"/>
<keyword evidence="2" id="KW-0812">Transmembrane</keyword>
<dbReference type="EMBL" id="PGEZ01000001">
    <property type="protein sequence ID" value="PJJ56439.1"/>
    <property type="molecule type" value="Genomic_DNA"/>
</dbReference>
<protein>
    <recommendedName>
        <fullName evidence="5">SMODS and SLOG-associating 2TM effector domain-containing protein</fullName>
    </recommendedName>
</protein>
<feature type="compositionally biased region" description="Low complexity" evidence="1">
    <location>
        <begin position="160"/>
        <end position="182"/>
    </location>
</feature>